<dbReference type="SUPFAM" id="SSF56801">
    <property type="entry name" value="Acetyl-CoA synthetase-like"/>
    <property type="match status" value="1"/>
</dbReference>
<dbReference type="Gene3D" id="3.40.50.12780">
    <property type="entry name" value="N-terminal domain of ligase-like"/>
    <property type="match status" value="1"/>
</dbReference>
<name>A0AAN9UZS7_9PEZI</name>
<dbReference type="PROSITE" id="PS50075">
    <property type="entry name" value="CARRIER"/>
    <property type="match status" value="1"/>
</dbReference>
<dbReference type="InterPro" id="IPR009081">
    <property type="entry name" value="PP-bd_ACP"/>
</dbReference>
<evidence type="ECO:0000259" key="3">
    <source>
        <dbReference type="PROSITE" id="PS50075"/>
    </source>
</evidence>
<dbReference type="Proteomes" id="UP001320420">
    <property type="component" value="Unassembled WGS sequence"/>
</dbReference>
<evidence type="ECO:0000256" key="2">
    <source>
        <dbReference type="ARBA" id="ARBA00022553"/>
    </source>
</evidence>
<dbReference type="PANTHER" id="PTHR43439">
    <property type="entry name" value="PHENYLACETATE-COENZYME A LIGASE"/>
    <property type="match status" value="1"/>
</dbReference>
<dbReference type="Pfam" id="PF07993">
    <property type="entry name" value="NAD_binding_4"/>
    <property type="match status" value="1"/>
</dbReference>
<organism evidence="4 5">
    <name type="scientific">Diatrype stigma</name>
    <dbReference type="NCBI Taxonomy" id="117547"/>
    <lineage>
        <taxon>Eukaryota</taxon>
        <taxon>Fungi</taxon>
        <taxon>Dikarya</taxon>
        <taxon>Ascomycota</taxon>
        <taxon>Pezizomycotina</taxon>
        <taxon>Sordariomycetes</taxon>
        <taxon>Xylariomycetidae</taxon>
        <taxon>Xylariales</taxon>
        <taxon>Diatrypaceae</taxon>
        <taxon>Diatrype</taxon>
    </lineage>
</organism>
<dbReference type="SUPFAM" id="SSF47336">
    <property type="entry name" value="ACP-like"/>
    <property type="match status" value="1"/>
</dbReference>
<feature type="domain" description="Carrier" evidence="3">
    <location>
        <begin position="267"/>
        <end position="355"/>
    </location>
</feature>
<reference evidence="4 5" key="1">
    <citation type="submission" date="2024-02" db="EMBL/GenBank/DDBJ databases">
        <title>De novo assembly and annotation of 12 fungi associated with fruit tree decline syndrome in Ontario, Canada.</title>
        <authorList>
            <person name="Sulman M."/>
            <person name="Ellouze W."/>
            <person name="Ilyukhin E."/>
        </authorList>
    </citation>
    <scope>NUCLEOTIDE SEQUENCE [LARGE SCALE GENOMIC DNA]</scope>
    <source>
        <strain evidence="4 5">M11/M66-122</strain>
    </source>
</reference>
<dbReference type="SUPFAM" id="SSF51735">
    <property type="entry name" value="NAD(P)-binding Rossmann-fold domains"/>
    <property type="match status" value="1"/>
</dbReference>
<accession>A0AAN9UZS7</accession>
<dbReference type="AlphaFoldDB" id="A0AAN9UZS7"/>
<dbReference type="Pfam" id="PF00550">
    <property type="entry name" value="PP-binding"/>
    <property type="match status" value="1"/>
</dbReference>
<comment type="caution">
    <text evidence="4">The sequence shown here is derived from an EMBL/GenBank/DDBJ whole genome shotgun (WGS) entry which is preliminary data.</text>
</comment>
<evidence type="ECO:0000256" key="1">
    <source>
        <dbReference type="ARBA" id="ARBA00022450"/>
    </source>
</evidence>
<sequence length="783" mass="86916">MTVPSIIDDVLTSLSEEERNKAMGTLATLEFVAVGGGAINPSRAAILAQHNVKLLNHYGVTEIGAIAPIFRPGADYNWRYLRLRTDLGLQLKPIEGSAHFRLVGFPCGWDGAFEIQDELERNPDSERTEVRILGRTDDLIVLKTGEKVMPRKIEEALNADPVIKTSVCVGQGFFEVIVIIEPIKSDTDPELLKEHVWRLISDINPKLDQHARISSKEAIIIKPVSKTIPRSDKGSVMRREVHELFKQEIDAAYAAMESGLAGCSFELDTGDIQGSIRKMITSLTSNTSALETIDAGEDFFENGMDSMQAVRLVRLLNSAFRMKTPDGGNFEKVTPEFIYRNPSIRQLTTAVERTMDSTGIVNGMTACDKASEMIELANELISGMQRRHVILLTGATGNLGAHSLARMVRTGSVKKVICLVRDNQSIPGVHNGSENETGGKGQHLAGRLQASLSAAGIELTRDEWTRVEMLDLKLFQGSKSEDNSSLLDLAARVTHILHLAWPMDFNRTLQSFRPHLELVQSFINLSRTAHFTQPGRPRVRLLFASSIAVVRHFRSSIDGETSVDDHVPSVVPEVEMPDPQVAAPLGYAEAKWVCERILEHAGHEFGAELEPVVVRIGQISGPETTEGTWKTAEHIPKLVQASQKVGAFPLMNGAVSWLPVDRAANSLSEILLHDGRLDRYLHLESPIRQPMREISATMAHALQLPNPEGIPFDQWLEKARQVGSLQSLEQFFSDHFRDLAHGAVTLDTHKARLLSKQLRESTSVGENLLVRYIERWRKEGFLR</sequence>
<evidence type="ECO:0000313" key="4">
    <source>
        <dbReference type="EMBL" id="KAK7756911.1"/>
    </source>
</evidence>
<dbReference type="Pfam" id="PF23562">
    <property type="entry name" value="AMP-binding_C_3"/>
    <property type="match status" value="1"/>
</dbReference>
<gene>
    <name evidence="4" type="ORF">SLS62_000927</name>
</gene>
<dbReference type="InterPro" id="IPR051414">
    <property type="entry name" value="Adenylate-forming_Reductase"/>
</dbReference>
<protein>
    <submittedName>
        <fullName evidence="4">Secondary metabolism biosynthetic enzyme</fullName>
    </submittedName>
</protein>
<keyword evidence="5" id="KW-1185">Reference proteome</keyword>
<dbReference type="InterPro" id="IPR036736">
    <property type="entry name" value="ACP-like_sf"/>
</dbReference>
<keyword evidence="2" id="KW-0597">Phosphoprotein</keyword>
<dbReference type="Gene3D" id="3.40.50.720">
    <property type="entry name" value="NAD(P)-binding Rossmann-like Domain"/>
    <property type="match status" value="1"/>
</dbReference>
<dbReference type="PANTHER" id="PTHR43439:SF2">
    <property type="entry name" value="ENZYME, PUTATIVE (JCVI)-RELATED"/>
    <property type="match status" value="1"/>
</dbReference>
<keyword evidence="1" id="KW-0596">Phosphopantetheine</keyword>
<dbReference type="InterPro" id="IPR042099">
    <property type="entry name" value="ANL_N_sf"/>
</dbReference>
<dbReference type="InterPro" id="IPR013120">
    <property type="entry name" value="FAR_NAD-bd"/>
</dbReference>
<dbReference type="Gene3D" id="1.10.1200.10">
    <property type="entry name" value="ACP-like"/>
    <property type="match status" value="1"/>
</dbReference>
<dbReference type="InterPro" id="IPR036291">
    <property type="entry name" value="NAD(P)-bd_dom_sf"/>
</dbReference>
<proteinExistence type="predicted"/>
<dbReference type="EMBL" id="JAKJXP020000004">
    <property type="protein sequence ID" value="KAK7756911.1"/>
    <property type="molecule type" value="Genomic_DNA"/>
</dbReference>
<evidence type="ECO:0000313" key="5">
    <source>
        <dbReference type="Proteomes" id="UP001320420"/>
    </source>
</evidence>